<dbReference type="Proteomes" id="UP001216674">
    <property type="component" value="Unassembled WGS sequence"/>
</dbReference>
<evidence type="ECO:0000256" key="1">
    <source>
        <dbReference type="SAM" id="SignalP"/>
    </source>
</evidence>
<feature type="chain" id="PRO_5046665001" evidence="1">
    <location>
        <begin position="24"/>
        <end position="164"/>
    </location>
</feature>
<dbReference type="RefSeq" id="WP_276264253.1">
    <property type="nucleotide sequence ID" value="NZ_JARJLM010000126.1"/>
</dbReference>
<keyword evidence="3" id="KW-1185">Reference proteome</keyword>
<protein>
    <submittedName>
        <fullName evidence="2">Uncharacterized protein</fullName>
    </submittedName>
</protein>
<keyword evidence="1" id="KW-0732">Signal</keyword>
<evidence type="ECO:0000313" key="2">
    <source>
        <dbReference type="EMBL" id="MDF3832707.1"/>
    </source>
</evidence>
<gene>
    <name evidence="2" type="ORF">P3W85_07070</name>
</gene>
<feature type="signal peptide" evidence="1">
    <location>
        <begin position="1"/>
        <end position="23"/>
    </location>
</feature>
<comment type="caution">
    <text evidence="2">The sequence shown here is derived from an EMBL/GenBank/DDBJ whole genome shotgun (WGS) entry which is preliminary data.</text>
</comment>
<accession>A0ABT6AK69</accession>
<evidence type="ECO:0000313" key="3">
    <source>
        <dbReference type="Proteomes" id="UP001216674"/>
    </source>
</evidence>
<organism evidence="2 3">
    <name type="scientific">Cupriavidus basilensis</name>
    <dbReference type="NCBI Taxonomy" id="68895"/>
    <lineage>
        <taxon>Bacteria</taxon>
        <taxon>Pseudomonadati</taxon>
        <taxon>Pseudomonadota</taxon>
        <taxon>Betaproteobacteria</taxon>
        <taxon>Burkholderiales</taxon>
        <taxon>Burkholderiaceae</taxon>
        <taxon>Cupriavidus</taxon>
    </lineage>
</organism>
<dbReference type="EMBL" id="JARJLM010000126">
    <property type="protein sequence ID" value="MDF3832707.1"/>
    <property type="molecule type" value="Genomic_DNA"/>
</dbReference>
<proteinExistence type="predicted"/>
<reference evidence="2 3" key="1">
    <citation type="submission" date="2023-03" db="EMBL/GenBank/DDBJ databases">
        <title>Draft assemblies of triclosan tolerant bacteria isolated from returned activated sludge.</title>
        <authorList>
            <person name="Van Hamelsveld S."/>
        </authorList>
    </citation>
    <scope>NUCLEOTIDE SEQUENCE [LARGE SCALE GENOMIC DNA]</scope>
    <source>
        <strain evidence="2 3">GW210010_S58</strain>
    </source>
</reference>
<name>A0ABT6AK69_9BURK</name>
<sequence length="164" mass="17000">MNKPFFRLTFAALILSGSAAAHAAAMPPLPALLECKGAASGVAAYVDALEEAGLPGWNRNEELSGFASAVWRAPKAVTVAGLAAQDMRFGDYQLGNYTAYGITDATDLNAVASQLGLRGVAGRGLARESTGGAWIVAREYKGRVEVGCEYPNPRLGGQKGAAAR</sequence>